<gene>
    <name evidence="1" type="ORF">AB1Y20_000891</name>
</gene>
<name>A0AB34K690_PRYPA</name>
<sequence length="142" mass="15967">MSTLFGPNYGAAQAHIQELMSEREDFLEVNKAQASRISALESELSAITEQLEVSTLIAESRSRQIEDLETANRRKDELLLKLRTTLRLLWGVNQQAESVAREQHRLFRETNELVETMESQVNDLFGTKRASCEVSAPASGSN</sequence>
<organism evidence="1 2">
    <name type="scientific">Prymnesium parvum</name>
    <name type="common">Toxic golden alga</name>
    <dbReference type="NCBI Taxonomy" id="97485"/>
    <lineage>
        <taxon>Eukaryota</taxon>
        <taxon>Haptista</taxon>
        <taxon>Haptophyta</taxon>
        <taxon>Prymnesiophyceae</taxon>
        <taxon>Prymnesiales</taxon>
        <taxon>Prymnesiaceae</taxon>
        <taxon>Prymnesium</taxon>
    </lineage>
</organism>
<proteinExistence type="predicted"/>
<comment type="caution">
    <text evidence="1">The sequence shown here is derived from an EMBL/GenBank/DDBJ whole genome shotgun (WGS) entry which is preliminary data.</text>
</comment>
<dbReference type="EMBL" id="JBGBPQ010000001">
    <property type="protein sequence ID" value="KAL1529964.1"/>
    <property type="molecule type" value="Genomic_DNA"/>
</dbReference>
<accession>A0AB34K690</accession>
<keyword evidence="2" id="KW-1185">Reference proteome</keyword>
<dbReference type="AlphaFoldDB" id="A0AB34K690"/>
<reference evidence="1 2" key="1">
    <citation type="journal article" date="2024" name="Science">
        <title>Giant polyketide synthase enzymes in the biosynthesis of giant marine polyether toxins.</title>
        <authorList>
            <person name="Fallon T.R."/>
            <person name="Shende V.V."/>
            <person name="Wierzbicki I.H."/>
            <person name="Pendleton A.L."/>
            <person name="Watervoot N.F."/>
            <person name="Auber R.P."/>
            <person name="Gonzalez D.J."/>
            <person name="Wisecaver J.H."/>
            <person name="Moore B.S."/>
        </authorList>
    </citation>
    <scope>NUCLEOTIDE SEQUENCE [LARGE SCALE GENOMIC DNA]</scope>
    <source>
        <strain evidence="1 2">12B1</strain>
    </source>
</reference>
<evidence type="ECO:0000313" key="1">
    <source>
        <dbReference type="EMBL" id="KAL1529964.1"/>
    </source>
</evidence>
<evidence type="ECO:0000313" key="2">
    <source>
        <dbReference type="Proteomes" id="UP001515480"/>
    </source>
</evidence>
<dbReference type="Proteomes" id="UP001515480">
    <property type="component" value="Unassembled WGS sequence"/>
</dbReference>
<protein>
    <submittedName>
        <fullName evidence="1">Uncharacterized protein</fullName>
    </submittedName>
</protein>